<organism evidence="2 3">
    <name type="scientific">Microseira wollei NIES-4236</name>
    <dbReference type="NCBI Taxonomy" id="2530354"/>
    <lineage>
        <taxon>Bacteria</taxon>
        <taxon>Bacillati</taxon>
        <taxon>Cyanobacteriota</taxon>
        <taxon>Cyanophyceae</taxon>
        <taxon>Oscillatoriophycideae</taxon>
        <taxon>Aerosakkonematales</taxon>
        <taxon>Aerosakkonemataceae</taxon>
        <taxon>Microseira</taxon>
    </lineage>
</organism>
<dbReference type="InterPro" id="IPR027417">
    <property type="entry name" value="P-loop_NTPase"/>
</dbReference>
<feature type="domain" description="Polyphosphate kinase-2-related" evidence="1">
    <location>
        <begin position="269"/>
        <end position="491"/>
    </location>
</feature>
<accession>A0AAV3X998</accession>
<dbReference type="RefSeq" id="WP_226578464.1">
    <property type="nucleotide sequence ID" value="NZ_BLAY01000025.1"/>
</dbReference>
<dbReference type="GO" id="GO:0043751">
    <property type="term" value="F:polyphosphate:AMP phosphotransferase activity"/>
    <property type="evidence" value="ECO:0007669"/>
    <property type="project" value="InterPro"/>
</dbReference>
<dbReference type="NCBIfam" id="TIGR03708">
    <property type="entry name" value="poly_P_AMP_trns"/>
    <property type="match status" value="1"/>
</dbReference>
<dbReference type="PANTHER" id="PTHR34383">
    <property type="entry name" value="POLYPHOSPHATE:AMP PHOSPHOTRANSFERASE-RELATED"/>
    <property type="match status" value="1"/>
</dbReference>
<dbReference type="Proteomes" id="UP001050975">
    <property type="component" value="Unassembled WGS sequence"/>
</dbReference>
<dbReference type="Gene3D" id="3.40.50.300">
    <property type="entry name" value="P-loop containing nucleotide triphosphate hydrolases"/>
    <property type="match status" value="2"/>
</dbReference>
<dbReference type="GO" id="GO:0006797">
    <property type="term" value="P:polyphosphate metabolic process"/>
    <property type="evidence" value="ECO:0007669"/>
    <property type="project" value="InterPro"/>
</dbReference>
<dbReference type="Pfam" id="PF03976">
    <property type="entry name" value="PPK2"/>
    <property type="match status" value="2"/>
</dbReference>
<feature type="domain" description="Polyphosphate kinase-2-related" evidence="1">
    <location>
        <begin position="11"/>
        <end position="231"/>
    </location>
</feature>
<evidence type="ECO:0000313" key="3">
    <source>
        <dbReference type="Proteomes" id="UP001050975"/>
    </source>
</evidence>
<dbReference type="InterPro" id="IPR022489">
    <property type="entry name" value="PolyP_AMP_Tfrase"/>
</dbReference>
<keyword evidence="3" id="KW-1185">Reference proteome</keyword>
<sequence>MLDTLDLELTLDKTTYATQIEALMRQMRSLQQACWEKKLPAIVVLEGWAAAGKGSVVKKMVAYMDPRGFAVHPIWPPSPEEMKYPFLRRFWGKLPRRGSIGFFYHSWYIHILEDRLFERVLPEEVPMVMQQINAFERQLVDDGAAIAKFWIHLSHKELKRRLKKYADDPLQSWRVRPEDWQQQKHYDQYVNLAEEMLIHTSTGPAPWTLVEGNCPRWTKVKVLTQLAATLTESLDRLHSRAPVTLLPPQEHLTPAEPDYLAQVDLTAALSRQDYKHQLRKEQVLLRQLQLNIHQDQIPVLVLFEGWDAAGKGGAIKRLTDVLDPRSYQVHAFAAPSDEEKAHHYLWRFWRRLPTAGSIGIFDRSWYGRVLVERIEGFAADTEWRRAYQEINEFEAQLTGAGYVLVKFWLHVSPEKQLERFMERQNDSFKQYKLTEEDWRNRDKWPLYSVAVNQMIQRTSTPTAPWTLIPANDKYYARVKVIQTVIQAIGQKLKGK</sequence>
<dbReference type="SUPFAM" id="SSF52540">
    <property type="entry name" value="P-loop containing nucleoside triphosphate hydrolases"/>
    <property type="match status" value="2"/>
</dbReference>
<dbReference type="AlphaFoldDB" id="A0AAV3X998"/>
<dbReference type="EMBL" id="BLAY01000025">
    <property type="protein sequence ID" value="GET37275.1"/>
    <property type="molecule type" value="Genomic_DNA"/>
</dbReference>
<proteinExistence type="predicted"/>
<comment type="caution">
    <text evidence="2">The sequence shown here is derived from an EMBL/GenBank/DDBJ whole genome shotgun (WGS) entry which is preliminary data.</text>
</comment>
<evidence type="ECO:0000313" key="2">
    <source>
        <dbReference type="EMBL" id="GET37275.1"/>
    </source>
</evidence>
<protein>
    <recommendedName>
        <fullName evidence="1">Polyphosphate kinase-2-related domain-containing protein</fullName>
    </recommendedName>
</protein>
<dbReference type="PANTHER" id="PTHR34383:SF3">
    <property type="entry name" value="POLYPHOSPHATE:AMP PHOSPHOTRANSFERASE"/>
    <property type="match status" value="1"/>
</dbReference>
<evidence type="ECO:0000259" key="1">
    <source>
        <dbReference type="Pfam" id="PF03976"/>
    </source>
</evidence>
<dbReference type="InterPro" id="IPR022488">
    <property type="entry name" value="PPK2-related"/>
</dbReference>
<gene>
    <name evidence="2" type="ORF">MiSe_20280</name>
</gene>
<name>A0AAV3X998_9CYAN</name>
<reference evidence="2" key="1">
    <citation type="submission" date="2019-10" db="EMBL/GenBank/DDBJ databases">
        <title>Draft genome sequece of Microseira wollei NIES-4236.</title>
        <authorList>
            <person name="Yamaguchi H."/>
            <person name="Suzuki S."/>
            <person name="Kawachi M."/>
        </authorList>
    </citation>
    <scope>NUCLEOTIDE SEQUENCE</scope>
    <source>
        <strain evidence="2">NIES-4236</strain>
    </source>
</reference>